<dbReference type="AlphaFoldDB" id="A1HU12"/>
<sequence length="99" mass="12095">MVHYLRIKVINFIKAWHADRKHNVEKHEAEEVFWNYPVYKMSKVVADGKRRYLAYGETDEGRLLVVVYEVENVNEITIITAREMEPEEKRYYYKNRRDI</sequence>
<dbReference type="Proteomes" id="UP000005139">
    <property type="component" value="Unassembled WGS sequence"/>
</dbReference>
<organism evidence="1 2">
    <name type="scientific">Thermosinus carboxydivorans Nor1</name>
    <dbReference type="NCBI Taxonomy" id="401526"/>
    <lineage>
        <taxon>Bacteria</taxon>
        <taxon>Bacillati</taxon>
        <taxon>Bacillota</taxon>
        <taxon>Negativicutes</taxon>
        <taxon>Selenomonadales</taxon>
        <taxon>Sporomusaceae</taxon>
        <taxon>Thermosinus</taxon>
    </lineage>
</organism>
<keyword evidence="2" id="KW-1185">Reference proteome</keyword>
<dbReference type="InterPro" id="IPR007460">
    <property type="entry name" value="BrnT_toxin"/>
</dbReference>
<dbReference type="Gene3D" id="3.10.450.530">
    <property type="entry name" value="Ribonuclease toxin, BrnT, of type II toxin-antitoxin system"/>
    <property type="match status" value="1"/>
</dbReference>
<comment type="caution">
    <text evidence="1">The sequence shown here is derived from an EMBL/GenBank/DDBJ whole genome shotgun (WGS) entry which is preliminary data.</text>
</comment>
<evidence type="ECO:0000313" key="1">
    <source>
        <dbReference type="EMBL" id="EAX46486.1"/>
    </source>
</evidence>
<dbReference type="Pfam" id="PF04365">
    <property type="entry name" value="BrnT_toxin"/>
    <property type="match status" value="1"/>
</dbReference>
<evidence type="ECO:0000313" key="2">
    <source>
        <dbReference type="Proteomes" id="UP000005139"/>
    </source>
</evidence>
<protein>
    <recommendedName>
        <fullName evidence="3">BrnT family toxin</fullName>
    </recommendedName>
</protein>
<dbReference type="eggNOG" id="COG2929">
    <property type="taxonomic scope" value="Bacteria"/>
</dbReference>
<dbReference type="InterPro" id="IPR038573">
    <property type="entry name" value="BrnT_sf"/>
</dbReference>
<dbReference type="EMBL" id="AAWL01000031">
    <property type="protein sequence ID" value="EAX46486.1"/>
    <property type="molecule type" value="Genomic_DNA"/>
</dbReference>
<accession>A1HU12</accession>
<dbReference type="RefSeq" id="WP_007290516.1">
    <property type="nucleotide sequence ID" value="NZ_AAWL01000031.1"/>
</dbReference>
<reference evidence="1 2" key="2">
    <citation type="submission" date="2007-01" db="EMBL/GenBank/DDBJ databases">
        <title>Sequencing of the draft genome and assembly of Thermosinus carboxydivorans Nor1.</title>
        <authorList>
            <consortium name="US DOE Joint Genome Institute (JGI-PGF)"/>
            <person name="Copeland A."/>
            <person name="Lucas S."/>
            <person name="Lapidus A."/>
            <person name="Barry K."/>
            <person name="Glavina del Rio T."/>
            <person name="Dalin E."/>
            <person name="Tice H."/>
            <person name="Bruce D."/>
            <person name="Pitluck S."/>
            <person name="Richardson P."/>
        </authorList>
    </citation>
    <scope>NUCLEOTIDE SEQUENCE [LARGE SCALE GENOMIC DNA]</scope>
    <source>
        <strain evidence="1 2">Nor1</strain>
    </source>
</reference>
<reference evidence="1 2" key="1">
    <citation type="submission" date="2007-01" db="EMBL/GenBank/DDBJ databases">
        <title>Annotation of the draft genome assembly of Thermosinus carboxydivorans Nor1.</title>
        <authorList>
            <consortium name="US DOE Joint Genome Institute (JGI-ORNL)"/>
            <person name="Larimer F."/>
            <person name="Land M."/>
            <person name="Hauser L."/>
        </authorList>
    </citation>
    <scope>NUCLEOTIDE SEQUENCE [LARGE SCALE GENOMIC DNA]</scope>
    <source>
        <strain evidence="1 2">Nor1</strain>
    </source>
</reference>
<proteinExistence type="predicted"/>
<gene>
    <name evidence="1" type="ORF">TcarDRAFT_0242</name>
</gene>
<name>A1HU12_9FIRM</name>
<evidence type="ECO:0008006" key="3">
    <source>
        <dbReference type="Google" id="ProtNLM"/>
    </source>
</evidence>